<feature type="region of interest" description="Disordered" evidence="1">
    <location>
        <begin position="795"/>
        <end position="839"/>
    </location>
</feature>
<dbReference type="ExpressionAtlas" id="A0A2K3D2A0">
    <property type="expression patterns" value="baseline and differential"/>
</dbReference>
<feature type="compositionally biased region" description="Acidic residues" evidence="1">
    <location>
        <begin position="211"/>
        <end position="235"/>
    </location>
</feature>
<feature type="compositionally biased region" description="Low complexity" evidence="1">
    <location>
        <begin position="22"/>
        <end position="38"/>
    </location>
</feature>
<feature type="compositionally biased region" description="Low complexity" evidence="1">
    <location>
        <begin position="517"/>
        <end position="528"/>
    </location>
</feature>
<dbReference type="InParanoid" id="A0A2K3D2A0"/>
<dbReference type="KEGG" id="cre:CHLRE_12g488150v5"/>
<evidence type="ECO:0000313" key="2">
    <source>
        <dbReference type="EMBL" id="PNW74660.1"/>
    </source>
</evidence>
<dbReference type="RefSeq" id="XP_042918062.1">
    <property type="nucleotide sequence ID" value="XM_043067872.1"/>
</dbReference>
<feature type="compositionally biased region" description="Low complexity" evidence="1">
    <location>
        <begin position="915"/>
        <end position="931"/>
    </location>
</feature>
<feature type="compositionally biased region" description="Basic and acidic residues" evidence="1">
    <location>
        <begin position="1"/>
        <end position="11"/>
    </location>
</feature>
<proteinExistence type="predicted"/>
<feature type="compositionally biased region" description="Low complexity" evidence="1">
    <location>
        <begin position="330"/>
        <end position="350"/>
    </location>
</feature>
<feature type="compositionally biased region" description="Low complexity" evidence="1">
    <location>
        <begin position="1376"/>
        <end position="1406"/>
    </location>
</feature>
<feature type="region of interest" description="Disordered" evidence="1">
    <location>
        <begin position="291"/>
        <end position="549"/>
    </location>
</feature>
<organism evidence="2 3">
    <name type="scientific">Chlamydomonas reinhardtii</name>
    <name type="common">Chlamydomonas smithii</name>
    <dbReference type="NCBI Taxonomy" id="3055"/>
    <lineage>
        <taxon>Eukaryota</taxon>
        <taxon>Viridiplantae</taxon>
        <taxon>Chlorophyta</taxon>
        <taxon>core chlorophytes</taxon>
        <taxon>Chlorophyceae</taxon>
        <taxon>CS clade</taxon>
        <taxon>Chlamydomonadales</taxon>
        <taxon>Chlamydomonadaceae</taxon>
        <taxon>Chlamydomonas</taxon>
    </lineage>
</organism>
<evidence type="ECO:0000256" key="1">
    <source>
        <dbReference type="SAM" id="MobiDB-lite"/>
    </source>
</evidence>
<feature type="compositionally biased region" description="Low complexity" evidence="1">
    <location>
        <begin position="1179"/>
        <end position="1199"/>
    </location>
</feature>
<dbReference type="Proteomes" id="UP000006906">
    <property type="component" value="Chromosome 12"/>
</dbReference>
<dbReference type="GeneID" id="5716658"/>
<feature type="compositionally biased region" description="Low complexity" evidence="1">
    <location>
        <begin position="536"/>
        <end position="549"/>
    </location>
</feature>
<feature type="region of interest" description="Disordered" evidence="1">
    <location>
        <begin position="1"/>
        <end position="39"/>
    </location>
</feature>
<gene>
    <name evidence="2" type="ORF">CHLRE_12g488150v5</name>
</gene>
<accession>A0A2K3D2A0</accession>
<dbReference type="Gramene" id="PNW74660">
    <property type="protein sequence ID" value="PNW74660"/>
    <property type="gene ID" value="CHLRE_12g488150v5"/>
</dbReference>
<reference evidence="2 3" key="1">
    <citation type="journal article" date="2007" name="Science">
        <title>The Chlamydomonas genome reveals the evolution of key animal and plant functions.</title>
        <authorList>
            <person name="Merchant S.S."/>
            <person name="Prochnik S.E."/>
            <person name="Vallon O."/>
            <person name="Harris E.H."/>
            <person name="Karpowicz S.J."/>
            <person name="Witman G.B."/>
            <person name="Terry A."/>
            <person name="Salamov A."/>
            <person name="Fritz-Laylin L.K."/>
            <person name="Marechal-Drouard L."/>
            <person name="Marshall W.F."/>
            <person name="Qu L.H."/>
            <person name="Nelson D.R."/>
            <person name="Sanderfoot A.A."/>
            <person name="Spalding M.H."/>
            <person name="Kapitonov V.V."/>
            <person name="Ren Q."/>
            <person name="Ferris P."/>
            <person name="Lindquist E."/>
            <person name="Shapiro H."/>
            <person name="Lucas S.M."/>
            <person name="Grimwood J."/>
            <person name="Schmutz J."/>
            <person name="Cardol P."/>
            <person name="Cerutti H."/>
            <person name="Chanfreau G."/>
            <person name="Chen C.L."/>
            <person name="Cognat V."/>
            <person name="Croft M.T."/>
            <person name="Dent R."/>
            <person name="Dutcher S."/>
            <person name="Fernandez E."/>
            <person name="Fukuzawa H."/>
            <person name="Gonzalez-Ballester D."/>
            <person name="Gonzalez-Halphen D."/>
            <person name="Hallmann A."/>
            <person name="Hanikenne M."/>
            <person name="Hippler M."/>
            <person name="Inwood W."/>
            <person name="Jabbari K."/>
            <person name="Kalanon M."/>
            <person name="Kuras R."/>
            <person name="Lefebvre P.A."/>
            <person name="Lemaire S.D."/>
            <person name="Lobanov A.V."/>
            <person name="Lohr M."/>
            <person name="Manuell A."/>
            <person name="Meier I."/>
            <person name="Mets L."/>
            <person name="Mittag M."/>
            <person name="Mittelmeier T."/>
            <person name="Moroney J.V."/>
            <person name="Moseley J."/>
            <person name="Napoli C."/>
            <person name="Nedelcu A.M."/>
            <person name="Niyogi K."/>
            <person name="Novoselov S.V."/>
            <person name="Paulsen I.T."/>
            <person name="Pazour G."/>
            <person name="Purton S."/>
            <person name="Ral J.P."/>
            <person name="Riano-Pachon D.M."/>
            <person name="Riekhof W."/>
            <person name="Rymarquis L."/>
            <person name="Schroda M."/>
            <person name="Stern D."/>
            <person name="Umen J."/>
            <person name="Willows R."/>
            <person name="Wilson N."/>
            <person name="Zimmer S.L."/>
            <person name="Allmer J."/>
            <person name="Balk J."/>
            <person name="Bisova K."/>
            <person name="Chen C.J."/>
            <person name="Elias M."/>
            <person name="Gendler K."/>
            <person name="Hauser C."/>
            <person name="Lamb M.R."/>
            <person name="Ledford H."/>
            <person name="Long J.C."/>
            <person name="Minagawa J."/>
            <person name="Page M.D."/>
            <person name="Pan J."/>
            <person name="Pootakham W."/>
            <person name="Roje S."/>
            <person name="Rose A."/>
            <person name="Stahlberg E."/>
            <person name="Terauchi A.M."/>
            <person name="Yang P."/>
            <person name="Ball S."/>
            <person name="Bowler C."/>
            <person name="Dieckmann C.L."/>
            <person name="Gladyshev V.N."/>
            <person name="Green P."/>
            <person name="Jorgensen R."/>
            <person name="Mayfield S."/>
            <person name="Mueller-Roeber B."/>
            <person name="Rajamani S."/>
            <person name="Sayre R.T."/>
            <person name="Brokstein P."/>
            <person name="Dubchak I."/>
            <person name="Goodstein D."/>
            <person name="Hornick L."/>
            <person name="Huang Y.W."/>
            <person name="Jhaveri J."/>
            <person name="Luo Y."/>
            <person name="Martinez D."/>
            <person name="Ngau W.C."/>
            <person name="Otillar B."/>
            <person name="Poliakov A."/>
            <person name="Porter A."/>
            <person name="Szajkowski L."/>
            <person name="Werner G."/>
            <person name="Zhou K."/>
            <person name="Grigoriev I.V."/>
            <person name="Rokhsar D.S."/>
            <person name="Grossman A.R."/>
        </authorList>
    </citation>
    <scope>NUCLEOTIDE SEQUENCE [LARGE SCALE GENOMIC DNA]</scope>
    <source>
        <strain evidence="3">CC-503</strain>
    </source>
</reference>
<feature type="region of interest" description="Disordered" evidence="1">
    <location>
        <begin position="568"/>
        <end position="606"/>
    </location>
</feature>
<sequence length="1537" mass="155118">MESSDSRHEEAVEASAMSGELAAGPPAATSTAHPHSAAWGSSATDAWLARFSQRMAKHTRENQGPSTEKWRPFVLREALEKAAAELPARTKLGDLVLGKVVALAKWKSRARKMAEAHGFKMSTQRPHFQKLREVTARRGAVVGSALEHSGIDPHVDLVMQDSSVDLDRRLADAATKHKQSLTPMHVIHARVKFASKGVTRWEAGQQTVADDAGEETEEEETEEAEDQEEEEEAEALEEHGESQLDPQPRRPWSASDLAGITEALSLGQADPGGCSDSGACSDEAVAALSADEHVPWRRQMRAERGHSRSHSPAMGAANAAGGSRSHSHVGAPAPRARSRLLAAAGSTSAAHRVEAASRCSTAAGDEADRAFPPQQARSRRVSSGSDGDAEGGGHGGLWLPSHGGARSQLYEPLYDGPYEQAPPPEHQHADASRLRRHGHDSSKHLMMVDKDSDTSPQHGGASTAAAAAGRAHVSGRRSRGGPRTTASSRRGLQDGSTSAESDGEEPAEQRSAESVEGSGRAGALGSSSEQQKPLDLAGTPETAAAAAAVATPEAPLADFGVNMPISNGPHTCSSRDSGPAACMESGPAKPRPASKPDQQDVAVTGTGTGTATATATATAPLAKPCEEADVADAAKHAMLLILPEGALDMDGLQHQGQEKAVDRSSEPSGVSRGSTLSCASAPVATADGMVLSPFGMAAPPESCSSTARPPQLRALGRSISGNGPYAAESSVMLPPAGGSWVAPMPPPSKSNQFVCVAALDSFPSRNQPVRLLGAAFNGLVGRGVVGAGCAAPPGGTPRSISPGPAATGGSSNIGGGLPTRSTLSGTLPVPSRPSGDGGAAQGVVGHAMAGGAFAGVVFGSGGGGRCAVSTNGLMSLALPPQPLSPSPRNASRPSRAGMGLNVQDMKFGGVVAGGRAAPGAAGPPAAGRQPQQLHSTITPRTIRRAFRASDGFAAMGGGMAAAGSAAWAAGTGYSSAELVAAQRLLPAELWGTTGGGGSDGAAELLSPLQHHQQQQLQSPQAEGACAPWLERTPFDHVALQEDLCALGPFGGGAEEAPFAAALLDSPSLSSASVDQLPQLLVRASLPNRGKGAGSSGPMPGLALPPRLSLTPRASEVSVRGSQGYPQPSWPLSPSAAPLSLGALLTSSNTAASFEPGPLPTDRTQLWQRMQAIAASQGRSPSSAVSAAAQSPASPSGAAPLAGTTNGKALGRQQRRLAAGLLGAAAAAAATAAAAASEGGAGAAGAAAAAATRSAKSFVGMRSEDREALRRSSSLGMGNFPHVPSGELPNPHALLASPRTSTIGTSPATPGWGGGTGAGAGPGLGSSCVDGAGHSSSVWQSGGASGELLPRLSVEPQLPPAVLQPPQPPLQLPSPSSPRHAAHHAPASPAGLRQSASYSAASPRSPQLPSPHRRPLQQQQHQQQLRHQHSHPSRLSGSDLSATSTAAGGSTSSQQMCYAVASVVSPPASISGVSPLSPSSSITSTVSVTIAPRNLMSGASCTLPALGAAAALGSPVAGGKRLGDKVDATVADAGRSRW</sequence>
<feature type="compositionally biased region" description="Polar residues" evidence="1">
    <location>
        <begin position="666"/>
        <end position="676"/>
    </location>
</feature>
<feature type="region of interest" description="Disordered" evidence="1">
    <location>
        <begin position="1357"/>
        <end position="1449"/>
    </location>
</feature>
<feature type="compositionally biased region" description="Pro residues" evidence="1">
    <location>
        <begin position="1357"/>
        <end position="1375"/>
    </location>
</feature>
<dbReference type="OrthoDB" id="552596at2759"/>
<dbReference type="EMBL" id="CM008973">
    <property type="protein sequence ID" value="PNW74660.1"/>
    <property type="molecule type" value="Genomic_DNA"/>
</dbReference>
<name>A0A2K3D2A0_CHLRE</name>
<feature type="compositionally biased region" description="Basic and acidic residues" evidence="1">
    <location>
        <begin position="291"/>
        <end position="306"/>
    </location>
</feature>
<protein>
    <submittedName>
        <fullName evidence="2">Uncharacterized protein</fullName>
    </submittedName>
</protein>
<evidence type="ECO:0000313" key="3">
    <source>
        <dbReference type="Proteomes" id="UP000006906"/>
    </source>
</evidence>
<feature type="region of interest" description="Disordered" evidence="1">
    <location>
        <begin position="207"/>
        <end position="253"/>
    </location>
</feature>
<feature type="compositionally biased region" description="Low complexity" evidence="1">
    <location>
        <begin position="481"/>
        <end position="490"/>
    </location>
</feature>
<feature type="compositionally biased region" description="Basic and acidic residues" evidence="1">
    <location>
        <begin position="425"/>
        <end position="453"/>
    </location>
</feature>
<feature type="region of interest" description="Disordered" evidence="1">
    <location>
        <begin position="1299"/>
        <end position="1343"/>
    </location>
</feature>
<feature type="region of interest" description="Disordered" evidence="1">
    <location>
        <begin position="653"/>
        <end position="676"/>
    </location>
</feature>
<keyword evidence="3" id="KW-1185">Reference proteome</keyword>
<feature type="compositionally biased region" description="Basic and acidic residues" evidence="1">
    <location>
        <begin position="656"/>
        <end position="665"/>
    </location>
</feature>
<feature type="compositionally biased region" description="Gly residues" evidence="1">
    <location>
        <begin position="1310"/>
        <end position="1323"/>
    </location>
</feature>
<feature type="region of interest" description="Disordered" evidence="1">
    <location>
        <begin position="1172"/>
        <end position="1205"/>
    </location>
</feature>
<feature type="compositionally biased region" description="Low complexity" evidence="1">
    <location>
        <begin position="1432"/>
        <end position="1449"/>
    </location>
</feature>
<feature type="region of interest" description="Disordered" evidence="1">
    <location>
        <begin position="915"/>
        <end position="938"/>
    </location>
</feature>
<feature type="region of interest" description="Disordered" evidence="1">
    <location>
        <begin position="1087"/>
        <end position="1107"/>
    </location>
</feature>
<feature type="compositionally biased region" description="Low complexity" evidence="1">
    <location>
        <begin position="459"/>
        <end position="472"/>
    </location>
</feature>